<protein>
    <submittedName>
        <fullName evidence="2">Putative secreted protein</fullName>
    </submittedName>
</protein>
<accession>A0A2M4DAA6</accession>
<evidence type="ECO:0000313" key="2">
    <source>
        <dbReference type="EMBL" id="MBW74479.1"/>
    </source>
</evidence>
<name>A0A2M4DAA6_ANODA</name>
<feature type="signal peptide" evidence="1">
    <location>
        <begin position="1"/>
        <end position="23"/>
    </location>
</feature>
<organism evidence="2">
    <name type="scientific">Anopheles darlingi</name>
    <name type="common">Mosquito</name>
    <dbReference type="NCBI Taxonomy" id="43151"/>
    <lineage>
        <taxon>Eukaryota</taxon>
        <taxon>Metazoa</taxon>
        <taxon>Ecdysozoa</taxon>
        <taxon>Arthropoda</taxon>
        <taxon>Hexapoda</taxon>
        <taxon>Insecta</taxon>
        <taxon>Pterygota</taxon>
        <taxon>Neoptera</taxon>
        <taxon>Endopterygota</taxon>
        <taxon>Diptera</taxon>
        <taxon>Nematocera</taxon>
        <taxon>Culicoidea</taxon>
        <taxon>Culicidae</taxon>
        <taxon>Anophelinae</taxon>
        <taxon>Anopheles</taxon>
    </lineage>
</organism>
<evidence type="ECO:0000256" key="1">
    <source>
        <dbReference type="SAM" id="SignalP"/>
    </source>
</evidence>
<dbReference type="EMBL" id="GGFL01010301">
    <property type="protein sequence ID" value="MBW74479.1"/>
    <property type="molecule type" value="Transcribed_RNA"/>
</dbReference>
<keyword evidence="1" id="KW-0732">Signal</keyword>
<proteinExistence type="predicted"/>
<sequence>MCSVSGVGLVVFFFWFLSQRAFCEKPHISIRQFPSPAPFPTAACVCVLRVEGPQWGTVPPARITDFPHLSAKE</sequence>
<dbReference type="AlphaFoldDB" id="A0A2M4DAA6"/>
<feature type="chain" id="PRO_5014818128" evidence="1">
    <location>
        <begin position="24"/>
        <end position="73"/>
    </location>
</feature>
<reference evidence="2" key="1">
    <citation type="submission" date="2018-01" db="EMBL/GenBank/DDBJ databases">
        <title>An insight into the sialome of Amazonian anophelines.</title>
        <authorList>
            <person name="Ribeiro J.M."/>
            <person name="Scarpassa V."/>
            <person name="Calvo E."/>
        </authorList>
    </citation>
    <scope>NUCLEOTIDE SEQUENCE</scope>
</reference>